<organism evidence="2 3">
    <name type="scientific">Acinetobacter halotolerans</name>
    <dbReference type="NCBI Taxonomy" id="1752076"/>
    <lineage>
        <taxon>Bacteria</taxon>
        <taxon>Pseudomonadati</taxon>
        <taxon>Pseudomonadota</taxon>
        <taxon>Gammaproteobacteria</taxon>
        <taxon>Moraxellales</taxon>
        <taxon>Moraxellaceae</taxon>
        <taxon>Acinetobacter</taxon>
    </lineage>
</organism>
<keyword evidence="1" id="KW-0732">Signal</keyword>
<gene>
    <name evidence="2" type="ORF">EXE30_07425</name>
</gene>
<dbReference type="InterPro" id="IPR029058">
    <property type="entry name" value="AB_hydrolase_fold"/>
</dbReference>
<dbReference type="Gene3D" id="3.40.50.1820">
    <property type="entry name" value="alpha/beta hydrolase"/>
    <property type="match status" value="1"/>
</dbReference>
<keyword evidence="2" id="KW-0378">Hydrolase</keyword>
<name>A0A4Q6XAT3_9GAMM</name>
<feature type="signal peptide" evidence="1">
    <location>
        <begin position="1"/>
        <end position="19"/>
    </location>
</feature>
<dbReference type="PANTHER" id="PTHR15394">
    <property type="entry name" value="SERINE HYDROLASE RBBP9"/>
    <property type="match status" value="1"/>
</dbReference>
<keyword evidence="3" id="KW-1185">Reference proteome</keyword>
<dbReference type="Pfam" id="PF06821">
    <property type="entry name" value="Ser_hydrolase"/>
    <property type="match status" value="1"/>
</dbReference>
<sequence length="212" mass="24305">MKKLAYSLGLFFTSFFGYAAPPQETTIHRQIFIVHGYGATAHDHWFESLQRQMQDSHTQVTILQLPYPMQPDVEAWQHVLEQNIKMIDEQTYFVAHSLGGVTLLNFLSKRNPPKIGGVILVAGFTETLPVLPQLDSYILKSQNMHINLKNSPNKHLFISENDEYVPPELSIKLAKQLDIPFTLIPKAGHFLAEDGYTDFPQLVRYLKEILRK</sequence>
<dbReference type="AlphaFoldDB" id="A0A4Q6XAT3"/>
<dbReference type="SUPFAM" id="SSF53474">
    <property type="entry name" value="alpha/beta-Hydrolases"/>
    <property type="match status" value="1"/>
</dbReference>
<dbReference type="EMBL" id="SGIM01000005">
    <property type="protein sequence ID" value="RZF52954.1"/>
    <property type="molecule type" value="Genomic_DNA"/>
</dbReference>
<feature type="chain" id="PRO_5020777966" evidence="1">
    <location>
        <begin position="20"/>
        <end position="212"/>
    </location>
</feature>
<reference evidence="2 3" key="1">
    <citation type="submission" date="2019-02" db="EMBL/GenBank/DDBJ databases">
        <title>The draft genome of Acinetobacter halotolerans strain JCM 31009.</title>
        <authorList>
            <person name="Qin J."/>
            <person name="Feng Y."/>
            <person name="Nemec A."/>
            <person name="Zong Z."/>
        </authorList>
    </citation>
    <scope>NUCLEOTIDE SEQUENCE [LARGE SCALE GENOMIC DNA]</scope>
    <source>
        <strain evidence="2 3">JCM 31009</strain>
    </source>
</reference>
<dbReference type="InterPro" id="IPR010662">
    <property type="entry name" value="RBBP9/YdeN"/>
</dbReference>
<evidence type="ECO:0000313" key="2">
    <source>
        <dbReference type="EMBL" id="RZF52954.1"/>
    </source>
</evidence>
<evidence type="ECO:0000313" key="3">
    <source>
        <dbReference type="Proteomes" id="UP000292110"/>
    </source>
</evidence>
<proteinExistence type="predicted"/>
<comment type="caution">
    <text evidence="2">The sequence shown here is derived from an EMBL/GenBank/DDBJ whole genome shotgun (WGS) entry which is preliminary data.</text>
</comment>
<dbReference type="Proteomes" id="UP000292110">
    <property type="component" value="Unassembled WGS sequence"/>
</dbReference>
<evidence type="ECO:0000256" key="1">
    <source>
        <dbReference type="SAM" id="SignalP"/>
    </source>
</evidence>
<protein>
    <submittedName>
        <fullName evidence="2">Serine hydrolase family protein</fullName>
    </submittedName>
</protein>
<accession>A0A4Q6XAT3</accession>
<dbReference type="PANTHER" id="PTHR15394:SF3">
    <property type="entry name" value="SERINE HYDROLASE RBBP9"/>
    <property type="match status" value="1"/>
</dbReference>
<dbReference type="GO" id="GO:0016787">
    <property type="term" value="F:hydrolase activity"/>
    <property type="evidence" value="ECO:0007669"/>
    <property type="project" value="UniProtKB-KW"/>
</dbReference>
<dbReference type="RefSeq" id="WP_130161858.1">
    <property type="nucleotide sequence ID" value="NZ_SGIM01000005.1"/>
</dbReference>